<dbReference type="AlphaFoldDB" id="A0A0L0VG67"/>
<reference evidence="3" key="1">
    <citation type="submission" date="2014-03" db="EMBL/GenBank/DDBJ databases">
        <title>The Genome Sequence of Puccinia striiformis f. sp. tritici PST-78.</title>
        <authorList>
            <consortium name="The Broad Institute Genome Sequencing Platform"/>
            <person name="Cuomo C."/>
            <person name="Hulbert S."/>
            <person name="Chen X."/>
            <person name="Walker B."/>
            <person name="Young S.K."/>
            <person name="Zeng Q."/>
            <person name="Gargeya S."/>
            <person name="Fitzgerald M."/>
            <person name="Haas B."/>
            <person name="Abouelleil A."/>
            <person name="Alvarado L."/>
            <person name="Arachchi H.M."/>
            <person name="Berlin A.M."/>
            <person name="Chapman S.B."/>
            <person name="Goldberg J."/>
            <person name="Griggs A."/>
            <person name="Gujja S."/>
            <person name="Hansen M."/>
            <person name="Howarth C."/>
            <person name="Imamovic A."/>
            <person name="Larimer J."/>
            <person name="McCowan C."/>
            <person name="Montmayeur A."/>
            <person name="Murphy C."/>
            <person name="Neiman D."/>
            <person name="Pearson M."/>
            <person name="Priest M."/>
            <person name="Roberts A."/>
            <person name="Saif S."/>
            <person name="Shea T."/>
            <person name="Sisk P."/>
            <person name="Sykes S."/>
            <person name="Wortman J."/>
            <person name="Nusbaum C."/>
            <person name="Birren B."/>
        </authorList>
    </citation>
    <scope>NUCLEOTIDE SEQUENCE [LARGE SCALE GENOMIC DNA]</scope>
    <source>
        <strain evidence="3">race PST-78</strain>
    </source>
</reference>
<dbReference type="STRING" id="1165861.A0A0L0VG67"/>
<sequence length="367" mass="40999">MSTDSPLRLSSIIFGGATFSKLYNSDDELKKNTPESTLLFAFRNGINAIDTSPYYGNSESTIGQIIGKPEFQAEFPRSSYHLLTKCGRYGSNIQDFDYSPERIVKSVKESCKLMCTDYLDVVYLHDVEFVAEDPQHFTKGGQCKVSIVEQNPRLDPEPAVGSYAQSFGPGDDTVLRAVKTLFHLKEQGLIRRVGISGYPLGTLLRISHLIKAELGNPLDIVMSYASLNLQNSALEYYLPYFEATGVKQIISASPFAMGLLTGREPQEWHPAPEGLRQVIKDVRQTVKSNHNISLERLALLYASYFPHTVVGFSSVEEVKTGLDVFNQLQDPKDQNHVSQAQATVKEALQKSGFLNWSWPSPPIDWHL</sequence>
<dbReference type="EMBL" id="AJIL01000061">
    <property type="protein sequence ID" value="KNE97964.1"/>
    <property type="molecule type" value="Genomic_DNA"/>
</dbReference>
<protein>
    <recommendedName>
        <fullName evidence="1">NADP-dependent oxidoreductase domain-containing protein</fullName>
    </recommendedName>
</protein>
<dbReference type="OrthoDB" id="5286008at2759"/>
<dbReference type="GO" id="GO:0005829">
    <property type="term" value="C:cytosol"/>
    <property type="evidence" value="ECO:0007669"/>
    <property type="project" value="TreeGrafter"/>
</dbReference>
<evidence type="ECO:0000313" key="2">
    <source>
        <dbReference type="EMBL" id="KNE97964.1"/>
    </source>
</evidence>
<dbReference type="InterPro" id="IPR023210">
    <property type="entry name" value="NADP_OxRdtase_dom"/>
</dbReference>
<gene>
    <name evidence="2" type="ORF">PSTG_08641</name>
</gene>
<dbReference type="SUPFAM" id="SSF51430">
    <property type="entry name" value="NAD(P)-linked oxidoreductase"/>
    <property type="match status" value="1"/>
</dbReference>
<keyword evidence="3" id="KW-1185">Reference proteome</keyword>
<feature type="domain" description="NADP-dependent oxidoreductase" evidence="1">
    <location>
        <begin position="12"/>
        <end position="333"/>
    </location>
</feature>
<dbReference type="InterPro" id="IPR036812">
    <property type="entry name" value="NAD(P)_OxRdtase_dom_sf"/>
</dbReference>
<comment type="caution">
    <text evidence="2">The sequence shown here is derived from an EMBL/GenBank/DDBJ whole genome shotgun (WGS) entry which is preliminary data.</text>
</comment>
<name>A0A0L0VG67_9BASI</name>
<organism evidence="2 3">
    <name type="scientific">Puccinia striiformis f. sp. tritici PST-78</name>
    <dbReference type="NCBI Taxonomy" id="1165861"/>
    <lineage>
        <taxon>Eukaryota</taxon>
        <taxon>Fungi</taxon>
        <taxon>Dikarya</taxon>
        <taxon>Basidiomycota</taxon>
        <taxon>Pucciniomycotina</taxon>
        <taxon>Pucciniomycetes</taxon>
        <taxon>Pucciniales</taxon>
        <taxon>Pucciniaceae</taxon>
        <taxon>Puccinia</taxon>
    </lineage>
</organism>
<dbReference type="PANTHER" id="PTHR42686">
    <property type="entry name" value="GH17980P-RELATED"/>
    <property type="match status" value="1"/>
</dbReference>
<accession>A0A0L0VG67</accession>
<dbReference type="PANTHER" id="PTHR42686:SF1">
    <property type="entry name" value="GH17980P-RELATED"/>
    <property type="match status" value="1"/>
</dbReference>
<evidence type="ECO:0000313" key="3">
    <source>
        <dbReference type="Proteomes" id="UP000054564"/>
    </source>
</evidence>
<proteinExistence type="predicted"/>
<dbReference type="Proteomes" id="UP000054564">
    <property type="component" value="Unassembled WGS sequence"/>
</dbReference>
<dbReference type="Gene3D" id="3.20.20.100">
    <property type="entry name" value="NADP-dependent oxidoreductase domain"/>
    <property type="match status" value="1"/>
</dbReference>
<dbReference type="GO" id="GO:0045290">
    <property type="term" value="F:D-arabinose 1-dehydrogenase [NAD(P)+] activity"/>
    <property type="evidence" value="ECO:0007669"/>
    <property type="project" value="TreeGrafter"/>
</dbReference>
<evidence type="ECO:0000259" key="1">
    <source>
        <dbReference type="Pfam" id="PF00248"/>
    </source>
</evidence>
<dbReference type="Pfam" id="PF00248">
    <property type="entry name" value="Aldo_ket_red"/>
    <property type="match status" value="1"/>
</dbReference>
<dbReference type="InterPro" id="IPR020471">
    <property type="entry name" value="AKR"/>
</dbReference>
<dbReference type="GO" id="GO:0070485">
    <property type="term" value="P:dehydro-D-arabinono-1,4-lactone biosynthetic process"/>
    <property type="evidence" value="ECO:0007669"/>
    <property type="project" value="TreeGrafter"/>
</dbReference>